<accession>A0A2W1MZ84</accession>
<dbReference type="RefSeq" id="WP_111063313.1">
    <property type="nucleotide sequence ID" value="NZ_JBHUCU010000007.1"/>
</dbReference>
<name>A0A2W1MZ84_9FLAO</name>
<sequence>MKKIIGISIAFLSSSLLYSQGNPQIQNKNGVDIMPVAGEFAIGMNALPVLTYVGNIFGKNNSNTALNGSKFVPNMFSGNTIYGKYMLTDDNALRMNFRINDMDQLVKYEVFDDLKNSADSTVIDMVNYNGSVVNLGVGYEFRRGTTRLKGVYGGEAFVYRQRSHNQYTYANALGEGNMTPTSAFDENGNYQGVNGDNVGERMLSRDYGVTWGVGLRAFAGVEYYVAPKICIGTEFGWGLSLQNTGKSSVVSEYFDTNAINEDGSIGGVIVKTNESVSNRSFNLDTDNFNGSIYLMFYF</sequence>
<comment type="caution">
    <text evidence="1">The sequence shown here is derived from an EMBL/GenBank/DDBJ whole genome shotgun (WGS) entry which is preliminary data.</text>
</comment>
<reference evidence="1 2" key="1">
    <citation type="submission" date="2018-06" db="EMBL/GenBank/DDBJ databases">
        <title>The draft genome sequence of Crocinitomix sp. SM1701.</title>
        <authorList>
            <person name="Zhang X."/>
        </authorList>
    </citation>
    <scope>NUCLEOTIDE SEQUENCE [LARGE SCALE GENOMIC DNA]</scope>
    <source>
        <strain evidence="1 2">SM1701</strain>
    </source>
</reference>
<dbReference type="OrthoDB" id="1466900at2"/>
<gene>
    <name evidence="1" type="ORF">DNU06_10605</name>
</gene>
<evidence type="ECO:0000313" key="2">
    <source>
        <dbReference type="Proteomes" id="UP000249248"/>
    </source>
</evidence>
<dbReference type="EMBL" id="QKSB01000006">
    <property type="protein sequence ID" value="PZE16704.1"/>
    <property type="molecule type" value="Genomic_DNA"/>
</dbReference>
<dbReference type="Proteomes" id="UP000249248">
    <property type="component" value="Unassembled WGS sequence"/>
</dbReference>
<proteinExistence type="predicted"/>
<protein>
    <submittedName>
        <fullName evidence="1">Uncharacterized protein</fullName>
    </submittedName>
</protein>
<keyword evidence="2" id="KW-1185">Reference proteome</keyword>
<organism evidence="1 2">
    <name type="scientific">Putridiphycobacter roseus</name>
    <dbReference type="NCBI Taxonomy" id="2219161"/>
    <lineage>
        <taxon>Bacteria</taxon>
        <taxon>Pseudomonadati</taxon>
        <taxon>Bacteroidota</taxon>
        <taxon>Flavobacteriia</taxon>
        <taxon>Flavobacteriales</taxon>
        <taxon>Crocinitomicaceae</taxon>
        <taxon>Putridiphycobacter</taxon>
    </lineage>
</organism>
<dbReference type="AlphaFoldDB" id="A0A2W1MZ84"/>
<evidence type="ECO:0000313" key="1">
    <source>
        <dbReference type="EMBL" id="PZE16704.1"/>
    </source>
</evidence>